<proteinExistence type="predicted"/>
<dbReference type="PANTHER" id="PTHR46288:SF27">
    <property type="entry name" value="CYSTEINE_HISTIDINE-RICH C1 DOMAIN FAMILY PROTEIN"/>
    <property type="match status" value="1"/>
</dbReference>
<dbReference type="SUPFAM" id="SSF57889">
    <property type="entry name" value="Cysteine-rich domain"/>
    <property type="match status" value="3"/>
</dbReference>
<gene>
    <name evidence="4" type="ORF">Tsubulata_047792</name>
</gene>
<evidence type="ECO:0000259" key="3">
    <source>
        <dbReference type="Pfam" id="PF03107"/>
    </source>
</evidence>
<feature type="compositionally biased region" description="Acidic residues" evidence="2">
    <location>
        <begin position="315"/>
        <end position="409"/>
    </location>
</feature>
<sequence length="447" mass="50897">MGIKHWSHDEEHDLKLVDASEFTVLRGEEEDWRSCDLCYDDPLKGPVVYMCQEEDCTFVLHESCFGLSKNHQVLHPLHPHPLLLSEDSTPDYRRSDYICDGCNSLCSRFVFHCKEKCDFKLDIQCALSKETLGGQKPEESTGGGDDDDQQKKPTTIEHFSHPHTLKLFNCRWAETITCNPCDALIAAGPAYGCPKCKFYMHVSCADPGAFPQTMQHPYHPQHPLRFSTEVSGGKSIKCKACRIFVSGGGIVYQCSPCGVVLHITCARKTLLSYPLKHECHEHNLYYFIGYDDPANLETFDQEYGDADTESTSSDQSEEDTGSDDYPEDGESNDYEEKDEDSDDQENGEYVDQEDEESDKEEGEEDDVDQEEDSGDQEEEEEEYVDRDEESDEEQEEDVDQDEESDEEEEKQISALVCQLMKTALRMKHILLLLSLMKQNQSPNANCK</sequence>
<evidence type="ECO:0000313" key="5">
    <source>
        <dbReference type="Proteomes" id="UP001141552"/>
    </source>
</evidence>
<dbReference type="Proteomes" id="UP001141552">
    <property type="component" value="Unassembled WGS sequence"/>
</dbReference>
<name>A0A9Q0FQ46_9ROSI</name>
<evidence type="ECO:0000256" key="1">
    <source>
        <dbReference type="ARBA" id="ARBA00022737"/>
    </source>
</evidence>
<feature type="region of interest" description="Disordered" evidence="2">
    <location>
        <begin position="133"/>
        <end position="156"/>
    </location>
</feature>
<protein>
    <recommendedName>
        <fullName evidence="3">DC1 domain-containing protein</fullName>
    </recommendedName>
</protein>
<dbReference type="InterPro" id="IPR046349">
    <property type="entry name" value="C1-like_sf"/>
</dbReference>
<accession>A0A9Q0FQ46</accession>
<organism evidence="4 5">
    <name type="scientific">Turnera subulata</name>
    <dbReference type="NCBI Taxonomy" id="218843"/>
    <lineage>
        <taxon>Eukaryota</taxon>
        <taxon>Viridiplantae</taxon>
        <taxon>Streptophyta</taxon>
        <taxon>Embryophyta</taxon>
        <taxon>Tracheophyta</taxon>
        <taxon>Spermatophyta</taxon>
        <taxon>Magnoliopsida</taxon>
        <taxon>eudicotyledons</taxon>
        <taxon>Gunneridae</taxon>
        <taxon>Pentapetalae</taxon>
        <taxon>rosids</taxon>
        <taxon>fabids</taxon>
        <taxon>Malpighiales</taxon>
        <taxon>Passifloraceae</taxon>
        <taxon>Turnera</taxon>
    </lineage>
</organism>
<feature type="domain" description="DC1" evidence="3">
    <location>
        <begin position="159"/>
        <end position="205"/>
    </location>
</feature>
<keyword evidence="5" id="KW-1185">Reference proteome</keyword>
<dbReference type="OrthoDB" id="1243667at2759"/>
<keyword evidence="1" id="KW-0677">Repeat</keyword>
<feature type="domain" description="DC1" evidence="3">
    <location>
        <begin position="76"/>
        <end position="126"/>
    </location>
</feature>
<dbReference type="InterPro" id="IPR004146">
    <property type="entry name" value="DC1"/>
</dbReference>
<reference evidence="4" key="1">
    <citation type="submission" date="2022-02" db="EMBL/GenBank/DDBJ databases">
        <authorList>
            <person name="Henning P.M."/>
            <person name="McCubbin A.G."/>
            <person name="Shore J.S."/>
        </authorList>
    </citation>
    <scope>NUCLEOTIDE SEQUENCE</scope>
    <source>
        <strain evidence="4">F60SS</strain>
        <tissue evidence="4">Leaves</tissue>
    </source>
</reference>
<dbReference type="EMBL" id="JAKUCV010004685">
    <property type="protein sequence ID" value="KAJ4834517.1"/>
    <property type="molecule type" value="Genomic_DNA"/>
</dbReference>
<reference evidence="4" key="2">
    <citation type="journal article" date="2023" name="Plants (Basel)">
        <title>Annotation of the Turnera subulata (Passifloraceae) Draft Genome Reveals the S-Locus Evolved after the Divergence of Turneroideae from Passifloroideae in a Stepwise Manner.</title>
        <authorList>
            <person name="Henning P.M."/>
            <person name="Roalson E.H."/>
            <person name="Mir W."/>
            <person name="McCubbin A.G."/>
            <person name="Shore J.S."/>
        </authorList>
    </citation>
    <scope>NUCLEOTIDE SEQUENCE</scope>
    <source>
        <strain evidence="4">F60SS</strain>
    </source>
</reference>
<feature type="region of interest" description="Disordered" evidence="2">
    <location>
        <begin position="304"/>
        <end position="411"/>
    </location>
</feature>
<dbReference type="PANTHER" id="PTHR46288">
    <property type="entry name" value="PHORBOL-ESTER/DAG-TYPE DOMAIN-CONTAINING PROTEIN"/>
    <property type="match status" value="1"/>
</dbReference>
<feature type="domain" description="DC1" evidence="3">
    <location>
        <begin position="217"/>
        <end position="266"/>
    </location>
</feature>
<dbReference type="Pfam" id="PF03107">
    <property type="entry name" value="C1_2"/>
    <property type="match status" value="3"/>
</dbReference>
<evidence type="ECO:0000313" key="4">
    <source>
        <dbReference type="EMBL" id="KAJ4834517.1"/>
    </source>
</evidence>
<comment type="caution">
    <text evidence="4">The sequence shown here is derived from an EMBL/GenBank/DDBJ whole genome shotgun (WGS) entry which is preliminary data.</text>
</comment>
<dbReference type="AlphaFoldDB" id="A0A9Q0FQ46"/>
<evidence type="ECO:0000256" key="2">
    <source>
        <dbReference type="SAM" id="MobiDB-lite"/>
    </source>
</evidence>